<dbReference type="GeneID" id="54585183"/>
<keyword evidence="2" id="KW-1185">Reference proteome</keyword>
<sequence>MASGNKYKLRIEARAIDGSFEQIAYSGSEAVDFASNSSYWMQYQLNSFDDFKKDFGKLLAKMDTDAPSSAVYAKDFAIQAAATVDQLSREVEKLGISRETDSSTEAMVPSEIVRHVFQAMDTAASFHSMLVSHAYQSASAANEKKMAVRLNCALEPDCKLHELGALLTTVATGTLNATSSNPIASYRMNRCPEQCRLILWKSDFLLQKWTEDAASS</sequence>
<dbReference type="AlphaFoldDB" id="A0A6A6IV98"/>
<reference evidence="1" key="1">
    <citation type="journal article" date="2020" name="Stud. Mycol.">
        <title>101 Dothideomycetes genomes: a test case for predicting lifestyles and emergence of pathogens.</title>
        <authorList>
            <person name="Haridas S."/>
            <person name="Albert R."/>
            <person name="Binder M."/>
            <person name="Bloem J."/>
            <person name="Labutti K."/>
            <person name="Salamov A."/>
            <person name="Andreopoulos B."/>
            <person name="Baker S."/>
            <person name="Barry K."/>
            <person name="Bills G."/>
            <person name="Bluhm B."/>
            <person name="Cannon C."/>
            <person name="Castanera R."/>
            <person name="Culley D."/>
            <person name="Daum C."/>
            <person name="Ezra D."/>
            <person name="Gonzalez J."/>
            <person name="Henrissat B."/>
            <person name="Kuo A."/>
            <person name="Liang C."/>
            <person name="Lipzen A."/>
            <person name="Lutzoni F."/>
            <person name="Magnuson J."/>
            <person name="Mondo S."/>
            <person name="Nolan M."/>
            <person name="Ohm R."/>
            <person name="Pangilinan J."/>
            <person name="Park H.-J."/>
            <person name="Ramirez L."/>
            <person name="Alfaro M."/>
            <person name="Sun H."/>
            <person name="Tritt A."/>
            <person name="Yoshinaga Y."/>
            <person name="Zwiers L.-H."/>
            <person name="Turgeon B."/>
            <person name="Goodwin S."/>
            <person name="Spatafora J."/>
            <person name="Crous P."/>
            <person name="Grigoriev I."/>
        </authorList>
    </citation>
    <scope>NUCLEOTIDE SEQUENCE</scope>
    <source>
        <strain evidence="1">CBS 122368</strain>
    </source>
</reference>
<evidence type="ECO:0000313" key="2">
    <source>
        <dbReference type="Proteomes" id="UP000800094"/>
    </source>
</evidence>
<name>A0A6A6IV98_9PLEO</name>
<dbReference type="EMBL" id="ML987190">
    <property type="protein sequence ID" value="KAF2254495.1"/>
    <property type="molecule type" value="Genomic_DNA"/>
</dbReference>
<protein>
    <submittedName>
        <fullName evidence="1">Uncharacterized protein</fullName>
    </submittedName>
</protein>
<dbReference type="Proteomes" id="UP000800094">
    <property type="component" value="Unassembled WGS sequence"/>
</dbReference>
<evidence type="ECO:0000313" key="1">
    <source>
        <dbReference type="EMBL" id="KAF2254495.1"/>
    </source>
</evidence>
<organism evidence="1 2">
    <name type="scientific">Trematosphaeria pertusa</name>
    <dbReference type="NCBI Taxonomy" id="390896"/>
    <lineage>
        <taxon>Eukaryota</taxon>
        <taxon>Fungi</taxon>
        <taxon>Dikarya</taxon>
        <taxon>Ascomycota</taxon>
        <taxon>Pezizomycotina</taxon>
        <taxon>Dothideomycetes</taxon>
        <taxon>Pleosporomycetidae</taxon>
        <taxon>Pleosporales</taxon>
        <taxon>Massarineae</taxon>
        <taxon>Trematosphaeriaceae</taxon>
        <taxon>Trematosphaeria</taxon>
    </lineage>
</organism>
<dbReference type="RefSeq" id="XP_033689499.1">
    <property type="nucleotide sequence ID" value="XM_033831853.1"/>
</dbReference>
<proteinExistence type="predicted"/>
<gene>
    <name evidence="1" type="ORF">BU26DRAFT_546710</name>
</gene>
<accession>A0A6A6IV98</accession>